<evidence type="ECO:0000256" key="15">
    <source>
        <dbReference type="ARBA" id="ARBA00042025"/>
    </source>
</evidence>
<evidence type="ECO:0000256" key="18">
    <source>
        <dbReference type="SAM" id="SignalP"/>
    </source>
</evidence>
<evidence type="ECO:0000256" key="14">
    <source>
        <dbReference type="ARBA" id="ARBA00041472"/>
    </source>
</evidence>
<evidence type="ECO:0000256" key="6">
    <source>
        <dbReference type="ARBA" id="ARBA00023180"/>
    </source>
</evidence>
<keyword evidence="3" id="KW-0964">Secreted</keyword>
<comment type="caution">
    <text evidence="20">The sequence shown here is derived from an EMBL/GenBank/DDBJ whole genome shotgun (WGS) entry which is preliminary data.</text>
</comment>
<reference evidence="20" key="2">
    <citation type="journal article" date="2023" name="IMA Fungus">
        <title>Comparative genomic study of the Penicillium genus elucidates a diverse pangenome and 15 lateral gene transfer events.</title>
        <authorList>
            <person name="Petersen C."/>
            <person name="Sorensen T."/>
            <person name="Nielsen M.R."/>
            <person name="Sondergaard T.E."/>
            <person name="Sorensen J.L."/>
            <person name="Fitzpatrick D.A."/>
            <person name="Frisvad J.C."/>
            <person name="Nielsen K.L."/>
        </authorList>
    </citation>
    <scope>NUCLEOTIDE SEQUENCE</scope>
    <source>
        <strain evidence="20">IBT 26290</strain>
    </source>
</reference>
<evidence type="ECO:0000256" key="5">
    <source>
        <dbReference type="ARBA" id="ARBA00022801"/>
    </source>
</evidence>
<evidence type="ECO:0000256" key="1">
    <source>
        <dbReference type="ARBA" id="ARBA00004613"/>
    </source>
</evidence>
<keyword evidence="5 17" id="KW-0378">Hydrolase</keyword>
<dbReference type="Gene3D" id="3.20.20.80">
    <property type="entry name" value="Glycosidases"/>
    <property type="match status" value="2"/>
</dbReference>
<keyword evidence="10" id="KW-0624">Polysaccharide degradation</keyword>
<keyword evidence="4 18" id="KW-0732">Signal</keyword>
<comment type="catalytic activity">
    <reaction evidence="11">
        <text>Random hydrolysis of (1-&gt;6)-linkages in (1-&gt;6)-beta-D-glucans.</text>
        <dbReference type="EC" id="3.2.1.75"/>
    </reaction>
</comment>
<evidence type="ECO:0000313" key="20">
    <source>
        <dbReference type="EMBL" id="KAJ5151275.1"/>
    </source>
</evidence>
<organism evidence="20 21">
    <name type="scientific">Penicillium canariense</name>
    <dbReference type="NCBI Taxonomy" id="189055"/>
    <lineage>
        <taxon>Eukaryota</taxon>
        <taxon>Fungi</taxon>
        <taxon>Dikarya</taxon>
        <taxon>Ascomycota</taxon>
        <taxon>Pezizomycotina</taxon>
        <taxon>Eurotiomycetes</taxon>
        <taxon>Eurotiomycetidae</taxon>
        <taxon>Eurotiales</taxon>
        <taxon>Aspergillaceae</taxon>
        <taxon>Penicillium</taxon>
    </lineage>
</organism>
<keyword evidence="8 17" id="KW-0326">Glycosidase</keyword>
<dbReference type="GeneID" id="81431827"/>
<keyword evidence="7" id="KW-0119">Carbohydrate metabolism</keyword>
<dbReference type="PANTHER" id="PTHR31297">
    <property type="entry name" value="GLUCAN ENDO-1,6-BETA-GLUCOSIDASE B"/>
    <property type="match status" value="1"/>
</dbReference>
<dbReference type="Pfam" id="PF00150">
    <property type="entry name" value="Cellulase"/>
    <property type="match status" value="1"/>
</dbReference>
<evidence type="ECO:0000256" key="2">
    <source>
        <dbReference type="ARBA" id="ARBA00005641"/>
    </source>
</evidence>
<protein>
    <recommendedName>
        <fullName evidence="13">glucan endo-1,6-beta-glucosidase</fullName>
        <ecNumber evidence="13">3.2.1.75</ecNumber>
    </recommendedName>
    <alternativeName>
        <fullName evidence="15">Beta-1,6-glucanase B</fullName>
    </alternativeName>
    <alternativeName>
        <fullName evidence="14">Endo-1,6-beta-D-glucanase B</fullName>
    </alternativeName>
    <alternativeName>
        <fullName evidence="16">Endo-1,6-beta-glucanase B</fullName>
    </alternativeName>
</protein>
<dbReference type="InterPro" id="IPR001547">
    <property type="entry name" value="Glyco_hydro_5"/>
</dbReference>
<evidence type="ECO:0000313" key="21">
    <source>
        <dbReference type="Proteomes" id="UP001149163"/>
    </source>
</evidence>
<keyword evidence="21" id="KW-1185">Reference proteome</keyword>
<comment type="subcellular location">
    <subcellularLocation>
        <location evidence="1">Secreted</location>
    </subcellularLocation>
</comment>
<dbReference type="PANTHER" id="PTHR31297:SF39">
    <property type="entry name" value="GLUCAN ENDO-1,6-BETA-GLUCOSIDASE B"/>
    <property type="match status" value="1"/>
</dbReference>
<evidence type="ECO:0000256" key="11">
    <source>
        <dbReference type="ARBA" id="ARBA00036633"/>
    </source>
</evidence>
<proteinExistence type="inferred from homology"/>
<accession>A0A9W9HM07</accession>
<evidence type="ECO:0000256" key="13">
    <source>
        <dbReference type="ARBA" id="ARBA00038935"/>
    </source>
</evidence>
<sequence>MGFFSNFVALSALNTLATARLPTTNKQITGSDGRDLFSTSNGKIRGVNLGSQFIFESWRGESVWSEMGCGGTKSEFDCVSLLGQEAANLAFQKHWDSWITQDDIAETVSYGLNTIRVPVGYWLRVDLVYSDSEYFPQGGLDYVKRLCGWASDAGMYIIMDLHSTPRAQTPKNALTGQYASDAGFYIDYQYERALQFLEWMSGLIHSTNEFRNVRNAREPQRTPAYIDNLYYAAYDDHRYLKWDTSVDVSHDSYIRESCNSNNRDRDTPTISSDWDPSSNTDFYETWFAAQAHSYEKLQGWVFWNWKAQLNDYRWSYQDAVKSGVIPKDLNLLERVCQTHSGNLLEGIWVRVVL</sequence>
<dbReference type="InterPro" id="IPR017853">
    <property type="entry name" value="GH"/>
</dbReference>
<evidence type="ECO:0000256" key="9">
    <source>
        <dbReference type="ARBA" id="ARBA00023316"/>
    </source>
</evidence>
<dbReference type="Proteomes" id="UP001149163">
    <property type="component" value="Unassembled WGS sequence"/>
</dbReference>
<evidence type="ECO:0000256" key="4">
    <source>
        <dbReference type="ARBA" id="ARBA00022729"/>
    </source>
</evidence>
<dbReference type="GO" id="GO:0071555">
    <property type="term" value="P:cell wall organization"/>
    <property type="evidence" value="ECO:0007669"/>
    <property type="project" value="UniProtKB-KW"/>
</dbReference>
<comment type="function">
    <text evidence="12">Beta-glucanases participate in the metabolism of beta-glucan, the main structural component of the cell wall. Acts on lutean, pustulan and 1,6-oligo-beta-D-glucosides.</text>
</comment>
<dbReference type="AlphaFoldDB" id="A0A9W9HM07"/>
<reference evidence="20" key="1">
    <citation type="submission" date="2022-11" db="EMBL/GenBank/DDBJ databases">
        <authorList>
            <person name="Petersen C."/>
        </authorList>
    </citation>
    <scope>NUCLEOTIDE SEQUENCE</scope>
    <source>
        <strain evidence="20">IBT 26290</strain>
    </source>
</reference>
<feature type="domain" description="Glycoside hydrolase family 5" evidence="19">
    <location>
        <begin position="91"/>
        <end position="196"/>
    </location>
</feature>
<gene>
    <name evidence="20" type="ORF">N7482_010527</name>
</gene>
<evidence type="ECO:0000256" key="10">
    <source>
        <dbReference type="ARBA" id="ARBA00023326"/>
    </source>
</evidence>
<evidence type="ECO:0000256" key="12">
    <source>
        <dbReference type="ARBA" id="ARBA00037628"/>
    </source>
</evidence>
<feature type="signal peptide" evidence="18">
    <location>
        <begin position="1"/>
        <end position="19"/>
    </location>
</feature>
<name>A0A9W9HM07_9EURO</name>
<feature type="chain" id="PRO_5040904298" description="glucan endo-1,6-beta-glucosidase" evidence="18">
    <location>
        <begin position="20"/>
        <end position="353"/>
    </location>
</feature>
<comment type="similarity">
    <text evidence="2 17">Belongs to the glycosyl hydrolase 5 (cellulase A) family.</text>
</comment>
<dbReference type="EMBL" id="JAPQKN010000008">
    <property type="protein sequence ID" value="KAJ5151275.1"/>
    <property type="molecule type" value="Genomic_DNA"/>
</dbReference>
<evidence type="ECO:0000256" key="16">
    <source>
        <dbReference type="ARBA" id="ARBA00043257"/>
    </source>
</evidence>
<dbReference type="GO" id="GO:0004338">
    <property type="term" value="F:glucan exo-1,3-beta-glucosidase activity"/>
    <property type="evidence" value="ECO:0007669"/>
    <property type="project" value="TreeGrafter"/>
</dbReference>
<dbReference type="GO" id="GO:0005576">
    <property type="term" value="C:extracellular region"/>
    <property type="evidence" value="ECO:0007669"/>
    <property type="project" value="UniProtKB-SubCell"/>
</dbReference>
<evidence type="ECO:0000256" key="8">
    <source>
        <dbReference type="ARBA" id="ARBA00023295"/>
    </source>
</evidence>
<dbReference type="EC" id="3.2.1.75" evidence="13"/>
<evidence type="ECO:0000259" key="19">
    <source>
        <dbReference type="Pfam" id="PF00150"/>
    </source>
</evidence>
<dbReference type="GO" id="GO:0046557">
    <property type="term" value="F:glucan endo-1,6-beta-glucosidase activity"/>
    <property type="evidence" value="ECO:0007669"/>
    <property type="project" value="UniProtKB-EC"/>
</dbReference>
<keyword evidence="6" id="KW-0325">Glycoprotein</keyword>
<keyword evidence="9" id="KW-0961">Cell wall biogenesis/degradation</keyword>
<dbReference type="SUPFAM" id="SSF51445">
    <property type="entry name" value="(Trans)glycosidases"/>
    <property type="match status" value="1"/>
</dbReference>
<dbReference type="OrthoDB" id="1887033at2759"/>
<evidence type="ECO:0000256" key="17">
    <source>
        <dbReference type="RuleBase" id="RU361153"/>
    </source>
</evidence>
<evidence type="ECO:0000256" key="7">
    <source>
        <dbReference type="ARBA" id="ARBA00023277"/>
    </source>
</evidence>
<dbReference type="GO" id="GO:0009251">
    <property type="term" value="P:glucan catabolic process"/>
    <property type="evidence" value="ECO:0007669"/>
    <property type="project" value="TreeGrafter"/>
</dbReference>
<dbReference type="GO" id="GO:0009986">
    <property type="term" value="C:cell surface"/>
    <property type="evidence" value="ECO:0007669"/>
    <property type="project" value="TreeGrafter"/>
</dbReference>
<evidence type="ECO:0000256" key="3">
    <source>
        <dbReference type="ARBA" id="ARBA00022525"/>
    </source>
</evidence>
<dbReference type="InterPro" id="IPR050386">
    <property type="entry name" value="Glycosyl_hydrolase_5"/>
</dbReference>
<dbReference type="RefSeq" id="XP_056538608.1">
    <property type="nucleotide sequence ID" value="XM_056692651.1"/>
</dbReference>